<sequence length="75" mass="8867">MYSKDVYDKLMNEVLKSNEYAMKKLLKYLKDKSLEEIVIEIDDMDEDDLESLNKWALKAEIYEVCQAIQNILSSK</sequence>
<evidence type="ECO:0000313" key="2">
    <source>
        <dbReference type="Proteomes" id="UP000199574"/>
    </source>
</evidence>
<dbReference type="RefSeq" id="WP_091603990.1">
    <property type="nucleotide sequence ID" value="NZ_LT629754.1"/>
</dbReference>
<proteinExistence type="predicted"/>
<protein>
    <submittedName>
        <fullName evidence="1">Uncharacterized protein</fullName>
    </submittedName>
</protein>
<evidence type="ECO:0000313" key="1">
    <source>
        <dbReference type="EMBL" id="SDS37519.1"/>
    </source>
</evidence>
<dbReference type="GeneID" id="90590819"/>
<accession>A0ABY0UB07</accession>
<gene>
    <name evidence="1" type="ORF">SAMN05192545_1287</name>
</gene>
<keyword evidence="2" id="KW-1185">Reference proteome</keyword>
<reference evidence="1 2" key="1">
    <citation type="submission" date="2016-10" db="EMBL/GenBank/DDBJ databases">
        <authorList>
            <person name="Varghese N."/>
            <person name="Submissions S."/>
        </authorList>
    </citation>
    <scope>NUCLEOTIDE SEQUENCE [LARGE SCALE GENOMIC DNA]</scope>
    <source>
        <strain evidence="1 2">MAR_2009_60</strain>
    </source>
</reference>
<dbReference type="EMBL" id="LT629754">
    <property type="protein sequence ID" value="SDS37519.1"/>
    <property type="molecule type" value="Genomic_DNA"/>
</dbReference>
<organism evidence="1 2">
    <name type="scientific">Maribacter dokdonensis</name>
    <dbReference type="NCBI Taxonomy" id="320912"/>
    <lineage>
        <taxon>Bacteria</taxon>
        <taxon>Pseudomonadati</taxon>
        <taxon>Bacteroidota</taxon>
        <taxon>Flavobacteriia</taxon>
        <taxon>Flavobacteriales</taxon>
        <taxon>Flavobacteriaceae</taxon>
        <taxon>Maribacter</taxon>
    </lineage>
</organism>
<name>A0ABY0UB07_9FLAO</name>
<dbReference type="Proteomes" id="UP000199574">
    <property type="component" value="Chromosome I"/>
</dbReference>